<comment type="caution">
    <text evidence="2">The sequence shown here is derived from an EMBL/GenBank/DDBJ whole genome shotgun (WGS) entry which is preliminary data.</text>
</comment>
<sequence length="697" mass="75767">MFARLLRSWFCTLAILPSLNSMATEVTLDSAHFVTTVGQPIMLTVNDPSDDGTLRYEWWKDGKVIPSQRGSSLEIRVGRPLHAGNYQARVIGPNGVSGFSPKTPVVILESQDAKQITISSPSLTMEPAFWGPVDRIYWTSQSPPFQREVLKDCWWARGTQTSRLRILSYFMLRGNVDCIGIVGGEEILLGSFVFEYDFSRPFARASFHYAPWDIEANVGEEIGQATLQTDGGMLEVSGMPPGVTASDGMLSGTPTKAGNYQLQWKLLDMDGRVMDTSQSRIFVKDPEKPAVAVIPGLWAGQVTGFTNDIPVRGVSAGMIELQASAQGTFSGLLRLGHRRWPLAGTLRWDGEAFRCRMALAPPAGLKRLVCIVNCFAGGPYLDVTFEVEFTHPEILGEHAEDWNLVGGLEVPRAPDSADVLRPSGMGRITALMPVDPTEDGYAVGTGYMSAVPVQKLQRVDVAGMLPDGSGITGSMPVVSGQPFSVVFYSPLRQDGENLLGQLEMVGVPWYSEDRPVLSGILNWLRIPVPGKGWLAGTLKEWVVNVSGELYFRPETGPLLPSTLPGTEAFIQLNGGSAFADLIVADHLPFDLLPNDRAVFPKPDPRSFKIDIYAATGFFTGSFKLFDGGEDTSTKSQTVSFRGMMAPGLSRGGGYFHFKAPASFPGGSSAFYSGALDIFRPDDKLIFGPPAPAQPHKR</sequence>
<evidence type="ECO:0000313" key="3">
    <source>
        <dbReference type="Proteomes" id="UP000321577"/>
    </source>
</evidence>
<dbReference type="RefSeq" id="WP_146849842.1">
    <property type="nucleotide sequence ID" value="NZ_BKAG01000008.1"/>
</dbReference>
<keyword evidence="3" id="KW-1185">Reference proteome</keyword>
<accession>A0A512M684</accession>
<name>A0A512M684_9BACT</name>
<gene>
    <name evidence="2" type="ORF">BGE01nite_15300</name>
</gene>
<dbReference type="Proteomes" id="UP000321577">
    <property type="component" value="Unassembled WGS sequence"/>
</dbReference>
<dbReference type="InterPro" id="IPR036179">
    <property type="entry name" value="Ig-like_dom_sf"/>
</dbReference>
<protein>
    <recommendedName>
        <fullName evidence="4">Ig-like domain-containing protein</fullName>
    </recommendedName>
</protein>
<dbReference type="AlphaFoldDB" id="A0A512M684"/>
<reference evidence="2 3" key="1">
    <citation type="submission" date="2019-07" db="EMBL/GenBank/DDBJ databases">
        <title>Whole genome shotgun sequence of Brevifollis gellanilyticus NBRC 108608.</title>
        <authorList>
            <person name="Hosoyama A."/>
            <person name="Uohara A."/>
            <person name="Ohji S."/>
            <person name="Ichikawa N."/>
        </authorList>
    </citation>
    <scope>NUCLEOTIDE SEQUENCE [LARGE SCALE GENOMIC DNA]</scope>
    <source>
        <strain evidence="2 3">NBRC 108608</strain>
    </source>
</reference>
<dbReference type="EMBL" id="BKAG01000008">
    <property type="protein sequence ID" value="GEP42239.1"/>
    <property type="molecule type" value="Genomic_DNA"/>
</dbReference>
<dbReference type="OrthoDB" id="9807519at2"/>
<feature type="chain" id="PRO_5022010612" description="Ig-like domain-containing protein" evidence="1">
    <location>
        <begin position="24"/>
        <end position="697"/>
    </location>
</feature>
<evidence type="ECO:0008006" key="4">
    <source>
        <dbReference type="Google" id="ProtNLM"/>
    </source>
</evidence>
<evidence type="ECO:0000313" key="2">
    <source>
        <dbReference type="EMBL" id="GEP42239.1"/>
    </source>
</evidence>
<evidence type="ECO:0000256" key="1">
    <source>
        <dbReference type="SAM" id="SignalP"/>
    </source>
</evidence>
<dbReference type="InterPro" id="IPR013783">
    <property type="entry name" value="Ig-like_fold"/>
</dbReference>
<organism evidence="2 3">
    <name type="scientific">Brevifollis gellanilyticus</name>
    <dbReference type="NCBI Taxonomy" id="748831"/>
    <lineage>
        <taxon>Bacteria</taxon>
        <taxon>Pseudomonadati</taxon>
        <taxon>Verrucomicrobiota</taxon>
        <taxon>Verrucomicrobiia</taxon>
        <taxon>Verrucomicrobiales</taxon>
        <taxon>Verrucomicrobiaceae</taxon>
    </lineage>
</organism>
<proteinExistence type="predicted"/>
<dbReference type="SUPFAM" id="SSF48726">
    <property type="entry name" value="Immunoglobulin"/>
    <property type="match status" value="1"/>
</dbReference>
<feature type="signal peptide" evidence="1">
    <location>
        <begin position="1"/>
        <end position="23"/>
    </location>
</feature>
<dbReference type="Gene3D" id="2.60.40.10">
    <property type="entry name" value="Immunoglobulins"/>
    <property type="match status" value="1"/>
</dbReference>
<keyword evidence="1" id="KW-0732">Signal</keyword>